<comment type="caution">
    <text evidence="5">The sequence shown here is derived from an EMBL/GenBank/DDBJ whole genome shotgun (WGS) entry which is preliminary data.</text>
</comment>
<dbReference type="Pfam" id="PF00120">
    <property type="entry name" value="Gln-synt_C"/>
    <property type="match status" value="1"/>
</dbReference>
<dbReference type="Proteomes" id="UP001358586">
    <property type="component" value="Chromosome 1"/>
</dbReference>
<proteinExistence type="inferred from homology"/>
<dbReference type="PANTHER" id="PTHR43785">
    <property type="entry name" value="GAMMA-GLUTAMYLPUTRESCINE SYNTHETASE"/>
    <property type="match status" value="1"/>
</dbReference>
<evidence type="ECO:0000259" key="4">
    <source>
        <dbReference type="PROSITE" id="PS51987"/>
    </source>
</evidence>
<accession>A0ABR0R3U6</accession>
<dbReference type="PROSITE" id="PS51987">
    <property type="entry name" value="GS_CATALYTIC"/>
    <property type="match status" value="1"/>
</dbReference>
<dbReference type="InterPro" id="IPR014746">
    <property type="entry name" value="Gln_synth/guanido_kin_cat_dom"/>
</dbReference>
<evidence type="ECO:0000256" key="2">
    <source>
        <dbReference type="PROSITE-ProRule" id="PRU01331"/>
    </source>
</evidence>
<evidence type="ECO:0000313" key="6">
    <source>
        <dbReference type="Proteomes" id="UP001358586"/>
    </source>
</evidence>
<keyword evidence="6" id="KW-1185">Reference proteome</keyword>
<protein>
    <recommendedName>
        <fullName evidence="4">GS catalytic domain-containing protein</fullName>
    </recommendedName>
</protein>
<evidence type="ECO:0000256" key="1">
    <source>
        <dbReference type="ARBA" id="ARBA00022598"/>
    </source>
</evidence>
<dbReference type="InterPro" id="IPR008146">
    <property type="entry name" value="Gln_synth_cat_dom"/>
</dbReference>
<reference evidence="5 6" key="1">
    <citation type="submission" date="2023-03" db="EMBL/GenBank/DDBJ databases">
        <title>WGS of Gossypium arboreum.</title>
        <authorList>
            <person name="Yu D."/>
        </authorList>
    </citation>
    <scope>NUCLEOTIDE SEQUENCE [LARGE SCALE GENOMIC DNA]</scope>
    <source>
        <tissue evidence="5">Leaf</tissue>
    </source>
</reference>
<dbReference type="SUPFAM" id="SSF55931">
    <property type="entry name" value="Glutamine synthetase/guanido kinase"/>
    <property type="match status" value="1"/>
</dbReference>
<evidence type="ECO:0000313" key="5">
    <source>
        <dbReference type="EMBL" id="KAK5845837.1"/>
    </source>
</evidence>
<feature type="domain" description="GS catalytic" evidence="4">
    <location>
        <begin position="1"/>
        <end position="174"/>
    </location>
</feature>
<keyword evidence="1" id="KW-0436">Ligase</keyword>
<name>A0ABR0R3U6_GOSAR</name>
<dbReference type="EMBL" id="JARKNE010000001">
    <property type="protein sequence ID" value="KAK5845837.1"/>
    <property type="molecule type" value="Genomic_DNA"/>
</dbReference>
<dbReference type="Gene3D" id="3.30.590.10">
    <property type="entry name" value="Glutamine synthetase/guanido kinase, catalytic domain"/>
    <property type="match status" value="1"/>
</dbReference>
<evidence type="ECO:0000256" key="3">
    <source>
        <dbReference type="RuleBase" id="RU000384"/>
    </source>
</evidence>
<gene>
    <name evidence="5" type="ORF">PVK06_002069</name>
</gene>
<sequence length="174" mass="19186">MSKVGEEFMAGVLAHLPSILAFTAPLPNSYDRIQPNTWSGAYQCWGNENREAPVRTACPPAVPNGFVSNFEIKSFDGCANPHLGLAAIVAAGIDGLRNHLPLPEPINENPATLDQKLLRLPTLLSESIEAPENNNVLREMIGEKLFTAIKGGRKAEIQYYSKNKDAYKQLIHRY</sequence>
<organism evidence="5 6">
    <name type="scientific">Gossypium arboreum</name>
    <name type="common">Tree cotton</name>
    <name type="synonym">Gossypium nanking</name>
    <dbReference type="NCBI Taxonomy" id="29729"/>
    <lineage>
        <taxon>Eukaryota</taxon>
        <taxon>Viridiplantae</taxon>
        <taxon>Streptophyta</taxon>
        <taxon>Embryophyta</taxon>
        <taxon>Tracheophyta</taxon>
        <taxon>Spermatophyta</taxon>
        <taxon>Magnoliopsida</taxon>
        <taxon>eudicotyledons</taxon>
        <taxon>Gunneridae</taxon>
        <taxon>Pentapetalae</taxon>
        <taxon>rosids</taxon>
        <taxon>malvids</taxon>
        <taxon>Malvales</taxon>
        <taxon>Malvaceae</taxon>
        <taxon>Malvoideae</taxon>
        <taxon>Gossypium</taxon>
    </lineage>
</organism>
<comment type="similarity">
    <text evidence="2 3">Belongs to the glutamine synthetase family.</text>
</comment>
<dbReference type="PANTHER" id="PTHR43785:SF2">
    <property type="entry name" value="TYPE-1 GLUTAMINE SYNTHETASE 1"/>
    <property type="match status" value="1"/>
</dbReference>